<evidence type="ECO:0000256" key="3">
    <source>
        <dbReference type="ARBA" id="ARBA00010040"/>
    </source>
</evidence>
<dbReference type="Pfam" id="PF00326">
    <property type="entry name" value="Peptidase_S9"/>
    <property type="match status" value="2"/>
</dbReference>
<accession>A0A0D2P1R7</accession>
<dbReference type="AlphaFoldDB" id="A0A0D2P1R7"/>
<gene>
    <name evidence="11" type="ORF">HYPSUDRAFT_65194</name>
</gene>
<comment type="catalytic activity">
    <reaction evidence="1">
        <text>Cleavage of an N-acetyl or N-formyl amino acid from the N-terminus of a polypeptide.</text>
        <dbReference type="EC" id="3.4.19.1"/>
    </reaction>
</comment>
<proteinExistence type="inferred from homology"/>
<dbReference type="PANTHER" id="PTHR42776">
    <property type="entry name" value="SERINE PEPTIDASE S9 FAMILY MEMBER"/>
    <property type="match status" value="1"/>
</dbReference>
<dbReference type="InterPro" id="IPR045550">
    <property type="entry name" value="AARE_N"/>
</dbReference>
<dbReference type="GO" id="GO:0008242">
    <property type="term" value="F:omega peptidase activity"/>
    <property type="evidence" value="ECO:0007669"/>
    <property type="project" value="UniProtKB-EC"/>
</dbReference>
<dbReference type="InterPro" id="IPR029058">
    <property type="entry name" value="AB_hydrolase_fold"/>
</dbReference>
<evidence type="ECO:0000259" key="9">
    <source>
        <dbReference type="Pfam" id="PF00326"/>
    </source>
</evidence>
<evidence type="ECO:0000256" key="4">
    <source>
        <dbReference type="ARBA" id="ARBA00011881"/>
    </source>
</evidence>
<sequence length="739" mass="78561">MSLYTQLAEIPVPLSAQFVSPHNAEPTVVQVTYSVKEHVKNTKRTMSKSIAFNHTSKPLTTLLHDIDIVAQTTSLSGRKTATLRNVKGSGGEINRVVEVWNLGQLEVSLNVTEHHGEFYTDEFVGSLAFSPSEASILYTAEGNLPESKDAYQKFRFNPDFGEGFGGKRRPTTFVLRWQAPSDAVSATRVSLAILKTPDNVRFGQAIFSADSNETVYATGYEFTQDGRMLGIKGCFNRPAGIWRLRVPALESLEYSDKTAPAAVDVAAAHKLTASHLSCRSPRILRADGGKSTLLWLSHNTGGAHLSASTLWALDLALSDTDDVPPAGSARTLVGVVDVPQADGFPGLYPAYGLIPSFAIRDSILVASQWGSRTTVLRISANGGAVQELTPNDNNLYSWAVLTTDGCNRVVCSRSSLGVPPEIVLGTIEATGGVTWTVIDRPTLPEVVSKALSTIRTSIVQIPGRPLVETLLVQGEAAKGTGAPPPCITSPHGGPHGTSSTTFSPSTAALVLEGYTISFPNYSGSPGYGETFLQALIGRCGELDVQDCIAAARHLVSIGISEEGPGRQFVMGGSHGGFLTAHLIGQFPAFFSAAVLRNPVISGGDITNTDIPDWYFAEFGRAYPLASSEPGAHPLPNNVLSPPPLLDAAAFTELQAASPITHVGAMSVPVLLLIGTSDRRVAPAQGIGLYHALKARYASLKPKGRVEMLVFDGEGHLLDGVEASRVGYEAGRDWLGAVRV</sequence>
<dbReference type="OrthoDB" id="43744at2759"/>
<comment type="similarity">
    <text evidence="3">Belongs to the peptidase S9C family.</text>
</comment>
<evidence type="ECO:0000313" key="11">
    <source>
        <dbReference type="EMBL" id="KJA24884.1"/>
    </source>
</evidence>
<evidence type="ECO:0000256" key="1">
    <source>
        <dbReference type="ARBA" id="ARBA00000721"/>
    </source>
</evidence>
<dbReference type="SUPFAM" id="SSF53474">
    <property type="entry name" value="alpha/beta-Hydrolases"/>
    <property type="match status" value="1"/>
</dbReference>
<protein>
    <recommendedName>
        <fullName evidence="5">acylaminoacyl-peptidase</fullName>
        <ecNumber evidence="5">3.4.19.1</ecNumber>
    </recommendedName>
    <alternativeName>
        <fullName evidence="8">Dipeptidyl-peptidase V</fullName>
    </alternativeName>
</protein>
<dbReference type="GO" id="GO:0006508">
    <property type="term" value="P:proteolysis"/>
    <property type="evidence" value="ECO:0007669"/>
    <property type="project" value="InterPro"/>
</dbReference>
<evidence type="ECO:0000256" key="5">
    <source>
        <dbReference type="ARBA" id="ARBA00012917"/>
    </source>
</evidence>
<dbReference type="Pfam" id="PF19283">
    <property type="entry name" value="APEH_N"/>
    <property type="match status" value="1"/>
</dbReference>
<keyword evidence="6" id="KW-0963">Cytoplasm</keyword>
<dbReference type="Gene3D" id="3.40.50.1820">
    <property type="entry name" value="alpha/beta hydrolase"/>
    <property type="match status" value="1"/>
</dbReference>
<keyword evidence="7" id="KW-0378">Hydrolase</keyword>
<dbReference type="PANTHER" id="PTHR42776:SF4">
    <property type="entry name" value="ACYLAMINO-ACID-RELEASING ENZYME"/>
    <property type="match status" value="1"/>
</dbReference>
<feature type="domain" description="Peptidase S9 prolyl oligopeptidase catalytic" evidence="9">
    <location>
        <begin position="653"/>
        <end position="734"/>
    </location>
</feature>
<evidence type="ECO:0000256" key="7">
    <source>
        <dbReference type="ARBA" id="ARBA00022801"/>
    </source>
</evidence>
<name>A0A0D2P1R7_HYPSF</name>
<feature type="domain" description="Peptidase S9 prolyl oligopeptidase catalytic" evidence="9">
    <location>
        <begin position="502"/>
        <end position="601"/>
    </location>
</feature>
<dbReference type="GO" id="GO:0004252">
    <property type="term" value="F:serine-type endopeptidase activity"/>
    <property type="evidence" value="ECO:0007669"/>
    <property type="project" value="TreeGrafter"/>
</dbReference>
<dbReference type="EMBL" id="KN817534">
    <property type="protein sequence ID" value="KJA24884.1"/>
    <property type="molecule type" value="Genomic_DNA"/>
</dbReference>
<feature type="domain" description="Acylamino-acid-releasing enzyme N-terminal" evidence="10">
    <location>
        <begin position="19"/>
        <end position="429"/>
    </location>
</feature>
<comment type="subunit">
    <text evidence="4">Homotetramer.</text>
</comment>
<reference evidence="12" key="1">
    <citation type="submission" date="2014-04" db="EMBL/GenBank/DDBJ databases">
        <title>Evolutionary Origins and Diversification of the Mycorrhizal Mutualists.</title>
        <authorList>
            <consortium name="DOE Joint Genome Institute"/>
            <consortium name="Mycorrhizal Genomics Consortium"/>
            <person name="Kohler A."/>
            <person name="Kuo A."/>
            <person name="Nagy L.G."/>
            <person name="Floudas D."/>
            <person name="Copeland A."/>
            <person name="Barry K.W."/>
            <person name="Cichocki N."/>
            <person name="Veneault-Fourrey C."/>
            <person name="LaButti K."/>
            <person name="Lindquist E.A."/>
            <person name="Lipzen A."/>
            <person name="Lundell T."/>
            <person name="Morin E."/>
            <person name="Murat C."/>
            <person name="Riley R."/>
            <person name="Ohm R."/>
            <person name="Sun H."/>
            <person name="Tunlid A."/>
            <person name="Henrissat B."/>
            <person name="Grigoriev I.V."/>
            <person name="Hibbett D.S."/>
            <person name="Martin F."/>
        </authorList>
    </citation>
    <scope>NUCLEOTIDE SEQUENCE [LARGE SCALE GENOMIC DNA]</scope>
    <source>
        <strain evidence="12">FD-334 SS-4</strain>
    </source>
</reference>
<evidence type="ECO:0000256" key="2">
    <source>
        <dbReference type="ARBA" id="ARBA00004496"/>
    </source>
</evidence>
<dbReference type="OMA" id="QEIATPF"/>
<evidence type="ECO:0000256" key="6">
    <source>
        <dbReference type="ARBA" id="ARBA00022490"/>
    </source>
</evidence>
<comment type="subcellular location">
    <subcellularLocation>
        <location evidence="2">Cytoplasm</location>
    </subcellularLocation>
</comment>
<dbReference type="InterPro" id="IPR001375">
    <property type="entry name" value="Peptidase_S9_cat"/>
</dbReference>
<dbReference type="STRING" id="945553.A0A0D2P1R7"/>
<dbReference type="Proteomes" id="UP000054270">
    <property type="component" value="Unassembled WGS sequence"/>
</dbReference>
<organism evidence="11 12">
    <name type="scientific">Hypholoma sublateritium (strain FD-334 SS-4)</name>
    <dbReference type="NCBI Taxonomy" id="945553"/>
    <lineage>
        <taxon>Eukaryota</taxon>
        <taxon>Fungi</taxon>
        <taxon>Dikarya</taxon>
        <taxon>Basidiomycota</taxon>
        <taxon>Agaricomycotina</taxon>
        <taxon>Agaricomycetes</taxon>
        <taxon>Agaricomycetidae</taxon>
        <taxon>Agaricales</taxon>
        <taxon>Agaricineae</taxon>
        <taxon>Strophariaceae</taxon>
        <taxon>Hypholoma</taxon>
    </lineage>
</organism>
<dbReference type="GO" id="GO:0005737">
    <property type="term" value="C:cytoplasm"/>
    <property type="evidence" value="ECO:0007669"/>
    <property type="project" value="UniProtKB-SubCell"/>
</dbReference>
<evidence type="ECO:0000259" key="10">
    <source>
        <dbReference type="Pfam" id="PF19283"/>
    </source>
</evidence>
<evidence type="ECO:0000313" key="12">
    <source>
        <dbReference type="Proteomes" id="UP000054270"/>
    </source>
</evidence>
<dbReference type="SUPFAM" id="SSF82171">
    <property type="entry name" value="DPP6 N-terminal domain-like"/>
    <property type="match status" value="1"/>
</dbReference>
<keyword evidence="12" id="KW-1185">Reference proteome</keyword>
<dbReference type="EC" id="3.4.19.1" evidence="5"/>
<evidence type="ECO:0000256" key="8">
    <source>
        <dbReference type="ARBA" id="ARBA00032829"/>
    </source>
</evidence>